<feature type="domain" description="SAM" evidence="6">
    <location>
        <begin position="500"/>
        <end position="564"/>
    </location>
</feature>
<protein>
    <submittedName>
        <fullName evidence="7">SAM domain-containing protein SAMSN-1b</fullName>
    </submittedName>
</protein>
<organism evidence="7 8">
    <name type="scientific">Xyrichtys novacula</name>
    <name type="common">Pearly razorfish</name>
    <name type="synonym">Hemipteronotus novacula</name>
    <dbReference type="NCBI Taxonomy" id="13765"/>
    <lineage>
        <taxon>Eukaryota</taxon>
        <taxon>Metazoa</taxon>
        <taxon>Chordata</taxon>
        <taxon>Craniata</taxon>
        <taxon>Vertebrata</taxon>
        <taxon>Euteleostomi</taxon>
        <taxon>Actinopterygii</taxon>
        <taxon>Neopterygii</taxon>
        <taxon>Teleostei</taxon>
        <taxon>Neoteleostei</taxon>
        <taxon>Acanthomorphata</taxon>
        <taxon>Eupercaria</taxon>
        <taxon>Labriformes</taxon>
        <taxon>Labridae</taxon>
        <taxon>Xyrichtys</taxon>
    </lineage>
</organism>
<evidence type="ECO:0000256" key="3">
    <source>
        <dbReference type="PROSITE-ProRule" id="PRU00192"/>
    </source>
</evidence>
<gene>
    <name evidence="7" type="ORF">XNOV1_A035332</name>
</gene>
<dbReference type="SUPFAM" id="SSF50044">
    <property type="entry name" value="SH3-domain"/>
    <property type="match status" value="1"/>
</dbReference>
<feature type="compositionally biased region" description="Polar residues" evidence="4">
    <location>
        <begin position="68"/>
        <end position="77"/>
    </location>
</feature>
<dbReference type="Proteomes" id="UP001178508">
    <property type="component" value="Chromosome 9"/>
</dbReference>
<dbReference type="PANTHER" id="PTHR12301:SF4">
    <property type="entry name" value="SAM DOMAIN-CONTAINING PROTEIN SAMSN-1"/>
    <property type="match status" value="1"/>
</dbReference>
<evidence type="ECO:0000313" key="8">
    <source>
        <dbReference type="Proteomes" id="UP001178508"/>
    </source>
</evidence>
<feature type="compositionally biased region" description="Basic residues" evidence="4">
    <location>
        <begin position="337"/>
        <end position="350"/>
    </location>
</feature>
<dbReference type="InterPro" id="IPR013761">
    <property type="entry name" value="SAM/pointed_sf"/>
</dbReference>
<dbReference type="InterPro" id="IPR036028">
    <property type="entry name" value="SH3-like_dom_sf"/>
</dbReference>
<feature type="region of interest" description="Disordered" evidence="4">
    <location>
        <begin position="40"/>
        <end position="162"/>
    </location>
</feature>
<evidence type="ECO:0000256" key="4">
    <source>
        <dbReference type="SAM" id="MobiDB-lite"/>
    </source>
</evidence>
<dbReference type="SMART" id="SM00454">
    <property type="entry name" value="SAM"/>
    <property type="match status" value="1"/>
</dbReference>
<dbReference type="Gene3D" id="2.30.30.40">
    <property type="entry name" value="SH3 Domains"/>
    <property type="match status" value="1"/>
</dbReference>
<dbReference type="Pfam" id="PF12485">
    <property type="entry name" value="SPIDER"/>
    <property type="match status" value="1"/>
</dbReference>
<evidence type="ECO:0000259" key="6">
    <source>
        <dbReference type="PROSITE" id="PS50105"/>
    </source>
</evidence>
<accession>A0AAV1FSR6</accession>
<dbReference type="PROSITE" id="PS50002">
    <property type="entry name" value="SH3"/>
    <property type="match status" value="1"/>
</dbReference>
<feature type="region of interest" description="Disordered" evidence="4">
    <location>
        <begin position="183"/>
        <end position="206"/>
    </location>
</feature>
<dbReference type="Gene3D" id="1.10.150.50">
    <property type="entry name" value="Transcription Factor, Ets-1"/>
    <property type="match status" value="1"/>
</dbReference>
<evidence type="ECO:0000259" key="5">
    <source>
        <dbReference type="PROSITE" id="PS50002"/>
    </source>
</evidence>
<dbReference type="AlphaFoldDB" id="A0AAV1FSR6"/>
<dbReference type="InterPro" id="IPR001660">
    <property type="entry name" value="SAM"/>
</dbReference>
<feature type="region of interest" description="Disordered" evidence="4">
    <location>
        <begin position="565"/>
        <end position="625"/>
    </location>
</feature>
<feature type="compositionally biased region" description="Polar residues" evidence="4">
    <location>
        <begin position="187"/>
        <end position="196"/>
    </location>
</feature>
<feature type="region of interest" description="Disordered" evidence="4">
    <location>
        <begin position="292"/>
        <end position="409"/>
    </location>
</feature>
<dbReference type="InterPro" id="IPR001452">
    <property type="entry name" value="SH3_domain"/>
</dbReference>
<dbReference type="SUPFAM" id="SSF47769">
    <property type="entry name" value="SAM/Pointed domain"/>
    <property type="match status" value="1"/>
</dbReference>
<keyword evidence="1 3" id="KW-0728">SH3 domain</keyword>
<feature type="compositionally biased region" description="Low complexity" evidence="4">
    <location>
        <begin position="141"/>
        <end position="152"/>
    </location>
</feature>
<dbReference type="Pfam" id="PF07647">
    <property type="entry name" value="SAM_2"/>
    <property type="match status" value="1"/>
</dbReference>
<keyword evidence="8" id="KW-1185">Reference proteome</keyword>
<feature type="compositionally biased region" description="Basic and acidic residues" evidence="4">
    <location>
        <begin position="324"/>
        <end position="336"/>
    </location>
</feature>
<feature type="compositionally biased region" description="Basic and acidic residues" evidence="4">
    <location>
        <begin position="153"/>
        <end position="162"/>
    </location>
</feature>
<dbReference type="InterPro" id="IPR051725">
    <property type="entry name" value="SAM-SH3_domain_protein"/>
</dbReference>
<dbReference type="PANTHER" id="PTHR12301">
    <property type="entry name" value="SAM-DOMAIN, SH3 AND NUCLEAR LOCALIZATION SIGNALS PROTEIN RELATED"/>
    <property type="match status" value="1"/>
</dbReference>
<proteinExistence type="predicted"/>
<evidence type="ECO:0000256" key="1">
    <source>
        <dbReference type="ARBA" id="ARBA00022443"/>
    </source>
</evidence>
<dbReference type="PROSITE" id="PS50105">
    <property type="entry name" value="SAM_DOMAIN"/>
    <property type="match status" value="1"/>
</dbReference>
<evidence type="ECO:0000256" key="2">
    <source>
        <dbReference type="ARBA" id="ARBA00022553"/>
    </source>
</evidence>
<dbReference type="EMBL" id="OY660872">
    <property type="protein sequence ID" value="CAJ1064582.1"/>
    <property type="molecule type" value="Genomic_DNA"/>
</dbReference>
<evidence type="ECO:0000313" key="7">
    <source>
        <dbReference type="EMBL" id="CAJ1064582.1"/>
    </source>
</evidence>
<feature type="compositionally biased region" description="Polar residues" evidence="4">
    <location>
        <begin position="303"/>
        <end position="321"/>
    </location>
</feature>
<feature type="domain" description="SH3" evidence="5">
    <location>
        <begin position="424"/>
        <end position="485"/>
    </location>
</feature>
<keyword evidence="2" id="KW-0597">Phosphoprotein</keyword>
<dbReference type="CDD" id="cd11822">
    <property type="entry name" value="SH3_SASH_like"/>
    <property type="match status" value="1"/>
</dbReference>
<sequence>MNLFCFTLEGSTDSIYEPAYSQTLKEVLPRYPCNPALLGHKPEWSGSDPSINDVRPPGTGTLKRNNRRSCAQTSLDSETSEKCKAPCHSSTSTRNGSLKDFRSDRKHTHPPAQEDEKAADTTDSVYGTGRIKKLQNLVQTKKGQQGAAGKGKSVSDNHDHLADVFSNNNPVLTCIGLGRRAEKPLSKTASSPQLQQHKAKNTRADSKEEGVWWSPFECPQPWSPFYHTCQQPQHELSVCGGTLSLPWATEWDRFESLIQELDRKQPDLSPPETIPSITDLQFSQNTLTRFGRFDAFDQPPPSTKLQDNGSSLVRELNSSSEPKVWVERKETDTSSHKEKKPVKASPKKTRTAISDGNTHRDESEKKKAGGRSFSKAHRRSGDSLESLYSLNSGQSSSSGVTSGSGWSSNRDSLRLEEDLLSTRQFCCQARVHTDFVPSPYDTDSLRLKVGDVIDIIAKPPMGIWTGMLNGKMGNFKFIYVDVLMEESPDSCEETQIQRITPKSTVQEVLKRLNLEEYTSSMQLHGYQTAEDLTRLKENHLTELNVTDPEHRHRLLTAVDSLQQMNTDWQPKTKADQGAETSSENMKARAGNCPRDSGCHMVSDSPDTSTEDFYHQYPLQAETTAS</sequence>
<name>A0AAV1FSR6_XYRNO</name>
<feature type="compositionally biased region" description="Low complexity" evidence="4">
    <location>
        <begin position="386"/>
        <end position="408"/>
    </location>
</feature>
<reference evidence="7" key="1">
    <citation type="submission" date="2023-08" db="EMBL/GenBank/DDBJ databases">
        <authorList>
            <person name="Alioto T."/>
            <person name="Alioto T."/>
            <person name="Gomez Garrido J."/>
        </authorList>
    </citation>
    <scope>NUCLEOTIDE SEQUENCE</scope>
</reference>
<feature type="compositionally biased region" description="Basic and acidic residues" evidence="4">
    <location>
        <begin position="357"/>
        <end position="367"/>
    </location>
</feature>
<dbReference type="InterPro" id="IPR021090">
    <property type="entry name" value="SPIDER"/>
</dbReference>